<dbReference type="SUPFAM" id="SSF47473">
    <property type="entry name" value="EF-hand"/>
    <property type="match status" value="1"/>
</dbReference>
<feature type="region of interest" description="Disordered" evidence="3">
    <location>
        <begin position="247"/>
        <end position="405"/>
    </location>
</feature>
<dbReference type="GO" id="GO:0043226">
    <property type="term" value="C:organelle"/>
    <property type="evidence" value="ECO:0007669"/>
    <property type="project" value="UniProtKB-ARBA"/>
</dbReference>
<protein>
    <recommendedName>
        <fullName evidence="4">EF-hand domain-containing protein</fullName>
    </recommendedName>
</protein>
<evidence type="ECO:0000259" key="4">
    <source>
        <dbReference type="PROSITE" id="PS50222"/>
    </source>
</evidence>
<dbReference type="KEGG" id="cre:CHLRE_01g055428v5"/>
<dbReference type="ExpressionAtlas" id="A0A2K3E8C8">
    <property type="expression patterns" value="baseline"/>
</dbReference>
<evidence type="ECO:0000256" key="1">
    <source>
        <dbReference type="ARBA" id="ARBA00022737"/>
    </source>
</evidence>
<dbReference type="PROSITE" id="PS00018">
    <property type="entry name" value="EF_HAND_1"/>
    <property type="match status" value="2"/>
</dbReference>
<feature type="compositionally biased region" description="Gly residues" evidence="3">
    <location>
        <begin position="283"/>
        <end position="297"/>
    </location>
</feature>
<evidence type="ECO:0000256" key="2">
    <source>
        <dbReference type="ARBA" id="ARBA00022837"/>
    </source>
</evidence>
<feature type="domain" description="EF-hand" evidence="4">
    <location>
        <begin position="1"/>
        <end position="24"/>
    </location>
</feature>
<reference evidence="5 6" key="1">
    <citation type="journal article" date="2007" name="Science">
        <title>The Chlamydomonas genome reveals the evolution of key animal and plant functions.</title>
        <authorList>
            <person name="Merchant S.S."/>
            <person name="Prochnik S.E."/>
            <person name="Vallon O."/>
            <person name="Harris E.H."/>
            <person name="Karpowicz S.J."/>
            <person name="Witman G.B."/>
            <person name="Terry A."/>
            <person name="Salamov A."/>
            <person name="Fritz-Laylin L.K."/>
            <person name="Marechal-Drouard L."/>
            <person name="Marshall W.F."/>
            <person name="Qu L.H."/>
            <person name="Nelson D.R."/>
            <person name="Sanderfoot A.A."/>
            <person name="Spalding M.H."/>
            <person name="Kapitonov V.V."/>
            <person name="Ren Q."/>
            <person name="Ferris P."/>
            <person name="Lindquist E."/>
            <person name="Shapiro H."/>
            <person name="Lucas S.M."/>
            <person name="Grimwood J."/>
            <person name="Schmutz J."/>
            <person name="Cardol P."/>
            <person name="Cerutti H."/>
            <person name="Chanfreau G."/>
            <person name="Chen C.L."/>
            <person name="Cognat V."/>
            <person name="Croft M.T."/>
            <person name="Dent R."/>
            <person name="Dutcher S."/>
            <person name="Fernandez E."/>
            <person name="Fukuzawa H."/>
            <person name="Gonzalez-Ballester D."/>
            <person name="Gonzalez-Halphen D."/>
            <person name="Hallmann A."/>
            <person name="Hanikenne M."/>
            <person name="Hippler M."/>
            <person name="Inwood W."/>
            <person name="Jabbari K."/>
            <person name="Kalanon M."/>
            <person name="Kuras R."/>
            <person name="Lefebvre P.A."/>
            <person name="Lemaire S.D."/>
            <person name="Lobanov A.V."/>
            <person name="Lohr M."/>
            <person name="Manuell A."/>
            <person name="Meier I."/>
            <person name="Mets L."/>
            <person name="Mittag M."/>
            <person name="Mittelmeier T."/>
            <person name="Moroney J.V."/>
            <person name="Moseley J."/>
            <person name="Napoli C."/>
            <person name="Nedelcu A.M."/>
            <person name="Niyogi K."/>
            <person name="Novoselov S.V."/>
            <person name="Paulsen I.T."/>
            <person name="Pazour G."/>
            <person name="Purton S."/>
            <person name="Ral J.P."/>
            <person name="Riano-Pachon D.M."/>
            <person name="Riekhof W."/>
            <person name="Rymarquis L."/>
            <person name="Schroda M."/>
            <person name="Stern D."/>
            <person name="Umen J."/>
            <person name="Willows R."/>
            <person name="Wilson N."/>
            <person name="Zimmer S.L."/>
            <person name="Allmer J."/>
            <person name="Balk J."/>
            <person name="Bisova K."/>
            <person name="Chen C.J."/>
            <person name="Elias M."/>
            <person name="Gendler K."/>
            <person name="Hauser C."/>
            <person name="Lamb M.R."/>
            <person name="Ledford H."/>
            <person name="Long J.C."/>
            <person name="Minagawa J."/>
            <person name="Page M.D."/>
            <person name="Pan J."/>
            <person name="Pootakham W."/>
            <person name="Roje S."/>
            <person name="Rose A."/>
            <person name="Stahlberg E."/>
            <person name="Terauchi A.M."/>
            <person name="Yang P."/>
            <person name="Ball S."/>
            <person name="Bowler C."/>
            <person name="Dieckmann C.L."/>
            <person name="Gladyshev V.N."/>
            <person name="Green P."/>
            <person name="Jorgensen R."/>
            <person name="Mayfield S."/>
            <person name="Mueller-Roeber B."/>
            <person name="Rajamani S."/>
            <person name="Sayre R.T."/>
            <person name="Brokstein P."/>
            <person name="Dubchak I."/>
            <person name="Goodstein D."/>
            <person name="Hornick L."/>
            <person name="Huang Y.W."/>
            <person name="Jhaveri J."/>
            <person name="Luo Y."/>
            <person name="Martinez D."/>
            <person name="Ngau W.C."/>
            <person name="Otillar B."/>
            <person name="Poliakov A."/>
            <person name="Porter A."/>
            <person name="Szajkowski L."/>
            <person name="Werner G."/>
            <person name="Zhou K."/>
            <person name="Grigoriev I.V."/>
            <person name="Rokhsar D.S."/>
            <person name="Grossman A.R."/>
        </authorList>
    </citation>
    <scope>NUCLEOTIDE SEQUENCE [LARGE SCALE GENOMIC DNA]</scope>
    <source>
        <strain evidence="6">CC-503</strain>
    </source>
</reference>
<dbReference type="InterPro" id="IPR018247">
    <property type="entry name" value="EF_Hand_1_Ca_BS"/>
</dbReference>
<evidence type="ECO:0000256" key="3">
    <source>
        <dbReference type="SAM" id="MobiDB-lite"/>
    </source>
</evidence>
<dbReference type="OrthoDB" id="429467at2759"/>
<feature type="compositionally biased region" description="Gly residues" evidence="3">
    <location>
        <begin position="306"/>
        <end position="327"/>
    </location>
</feature>
<evidence type="ECO:0000313" key="5">
    <source>
        <dbReference type="EMBL" id="PNW89036.1"/>
    </source>
</evidence>
<dbReference type="Gene3D" id="1.10.238.10">
    <property type="entry name" value="EF-hand"/>
    <property type="match status" value="1"/>
</dbReference>
<keyword evidence="6" id="KW-1185">Reference proteome</keyword>
<dbReference type="PROSITE" id="PS50222">
    <property type="entry name" value="EF_HAND_2"/>
    <property type="match status" value="2"/>
</dbReference>
<dbReference type="SMART" id="SM00054">
    <property type="entry name" value="EFh"/>
    <property type="match status" value="2"/>
</dbReference>
<dbReference type="InterPro" id="IPR002048">
    <property type="entry name" value="EF_hand_dom"/>
</dbReference>
<dbReference type="GeneID" id="5725734"/>
<name>A0A2K3E8C8_CHLRE</name>
<organism evidence="5 6">
    <name type="scientific">Chlamydomonas reinhardtii</name>
    <name type="common">Chlamydomonas smithii</name>
    <dbReference type="NCBI Taxonomy" id="3055"/>
    <lineage>
        <taxon>Eukaryota</taxon>
        <taxon>Viridiplantae</taxon>
        <taxon>Chlorophyta</taxon>
        <taxon>core chlorophytes</taxon>
        <taxon>Chlorophyceae</taxon>
        <taxon>CS clade</taxon>
        <taxon>Chlamydomonadales</taxon>
        <taxon>Chlamydomonadaceae</taxon>
        <taxon>Chlamydomonas</taxon>
    </lineage>
</organism>
<evidence type="ECO:0000313" key="6">
    <source>
        <dbReference type="Proteomes" id="UP000006906"/>
    </source>
</evidence>
<dbReference type="GO" id="GO:0005509">
    <property type="term" value="F:calcium ion binding"/>
    <property type="evidence" value="ECO:0000318"/>
    <property type="project" value="GO_Central"/>
</dbReference>
<keyword evidence="2" id="KW-0106">Calcium</keyword>
<feature type="compositionally biased region" description="Gly residues" evidence="3">
    <location>
        <begin position="373"/>
        <end position="383"/>
    </location>
</feature>
<dbReference type="Gramene" id="PNW89036">
    <property type="protein sequence ID" value="PNW89036"/>
    <property type="gene ID" value="CHLRE_01g055428v5"/>
</dbReference>
<dbReference type="Proteomes" id="UP000006906">
    <property type="component" value="Chromosome 1"/>
</dbReference>
<feature type="compositionally biased region" description="Gly residues" evidence="3">
    <location>
        <begin position="266"/>
        <end position="275"/>
    </location>
</feature>
<dbReference type="RefSeq" id="XP_001700232.2">
    <property type="nucleotide sequence ID" value="XM_001700180.2"/>
</dbReference>
<sequence length="405" mass="40616">MDQDGSGAIDAEELGAAFKLLGIRMKRAELSALLAEVDHDGSGEVEYPEFLEIMTVTLQRLAEEEGSEKNEGQVPFALMATAYRRKRLMEGIINGDKEVQAQIQQISDKANLEALQATKAAEVEALRAKAAAAAEGGASGGGAAAGVAGVALPGRTPSGRPLRRLGQVDPLKGPLLDTLGPDERRIVNSLASKVPAASSRAPPPPLNLLGSTRPYGHFANSPTHRQLMEQPQLLDLRFVHSSTIRLPAGATGPARSMSGTTSLNGMGMGPGGGGAMERTSAGAGMGGGGGGGGGGTAFGRRTAGASGAGVGSFGGAGQGSGGGGGGRMLTPPMSLSGAAQWGAALMPSSSLNSPGRGGPRADAGEQLPQLRYEGGGVPYGGGAKLPMGVRLGTATSGPHDRVARS</sequence>
<feature type="domain" description="EF-hand" evidence="4">
    <location>
        <begin position="25"/>
        <end position="60"/>
    </location>
</feature>
<dbReference type="PaxDb" id="3055-EDO98347"/>
<feature type="region of interest" description="Disordered" evidence="3">
    <location>
        <begin position="154"/>
        <end position="180"/>
    </location>
</feature>
<keyword evidence="1" id="KW-0677">Repeat</keyword>
<proteinExistence type="predicted"/>
<dbReference type="CDD" id="cd00051">
    <property type="entry name" value="EFh"/>
    <property type="match status" value="1"/>
</dbReference>
<gene>
    <name evidence="5" type="ORF">CHLRE_01g055428v5</name>
</gene>
<dbReference type="FunFam" id="1.10.238.10:FF:000178">
    <property type="entry name" value="Calmodulin-2 A"/>
    <property type="match status" value="1"/>
</dbReference>
<dbReference type="GO" id="GO:0030234">
    <property type="term" value="F:enzyme regulator activity"/>
    <property type="evidence" value="ECO:0000318"/>
    <property type="project" value="GO_Central"/>
</dbReference>
<dbReference type="Pfam" id="PF13499">
    <property type="entry name" value="EF-hand_7"/>
    <property type="match status" value="1"/>
</dbReference>
<accession>A0A2K3E8C8</accession>
<dbReference type="InterPro" id="IPR011992">
    <property type="entry name" value="EF-hand-dom_pair"/>
</dbReference>
<dbReference type="STRING" id="3055.A0A2K3E8C8"/>
<dbReference type="AlphaFoldDB" id="A0A2K3E8C8"/>
<dbReference type="InParanoid" id="A0A2K3E8C8"/>
<dbReference type="EMBL" id="CM008962">
    <property type="protein sequence ID" value="PNW89036.1"/>
    <property type="molecule type" value="Genomic_DNA"/>
</dbReference>
<dbReference type="GO" id="GO:0005737">
    <property type="term" value="C:cytoplasm"/>
    <property type="evidence" value="ECO:0000318"/>
    <property type="project" value="GO_Central"/>
</dbReference>